<dbReference type="PRINTS" id="PR00481">
    <property type="entry name" value="LAMNOPPTDASE"/>
</dbReference>
<protein>
    <submittedName>
        <fullName evidence="7">Leucyl aminopeptidase</fullName>
    </submittedName>
</protein>
<dbReference type="InterPro" id="IPR043472">
    <property type="entry name" value="Macro_dom-like"/>
</dbReference>
<dbReference type="Proteomes" id="UP000256900">
    <property type="component" value="Unassembled WGS sequence"/>
</dbReference>
<dbReference type="GO" id="GO:0070006">
    <property type="term" value="F:metalloaminopeptidase activity"/>
    <property type="evidence" value="ECO:0007669"/>
    <property type="project" value="InterPro"/>
</dbReference>
<dbReference type="Gene3D" id="3.40.630.10">
    <property type="entry name" value="Zn peptidases"/>
    <property type="match status" value="1"/>
</dbReference>
<evidence type="ECO:0000256" key="2">
    <source>
        <dbReference type="ARBA" id="ARBA00022438"/>
    </source>
</evidence>
<keyword evidence="4" id="KW-0378">Hydrolase</keyword>
<evidence type="ECO:0000256" key="4">
    <source>
        <dbReference type="ARBA" id="ARBA00022801"/>
    </source>
</evidence>
<dbReference type="AlphaFoldDB" id="A0A3D9YY74"/>
<comment type="similarity">
    <text evidence="1">Belongs to the peptidase M17 family.</text>
</comment>
<evidence type="ECO:0000256" key="5">
    <source>
        <dbReference type="ARBA" id="ARBA00023211"/>
    </source>
</evidence>
<dbReference type="CDD" id="cd00433">
    <property type="entry name" value="Peptidase_M17"/>
    <property type="match status" value="1"/>
</dbReference>
<dbReference type="GO" id="GO:0030145">
    <property type="term" value="F:manganese ion binding"/>
    <property type="evidence" value="ECO:0007669"/>
    <property type="project" value="InterPro"/>
</dbReference>
<evidence type="ECO:0000259" key="6">
    <source>
        <dbReference type="PROSITE" id="PS00631"/>
    </source>
</evidence>
<dbReference type="InterPro" id="IPR011356">
    <property type="entry name" value="Leucine_aapep/pepB"/>
</dbReference>
<evidence type="ECO:0000256" key="3">
    <source>
        <dbReference type="ARBA" id="ARBA00022670"/>
    </source>
</evidence>
<proteinExistence type="inferred from homology"/>
<dbReference type="Pfam" id="PF00883">
    <property type="entry name" value="Peptidase_M17"/>
    <property type="match status" value="1"/>
</dbReference>
<dbReference type="InterPro" id="IPR048816">
    <property type="entry name" value="Peptidase_M17_N_1"/>
</dbReference>
<dbReference type="PROSITE" id="PS00631">
    <property type="entry name" value="CYTOSOL_AP"/>
    <property type="match status" value="1"/>
</dbReference>
<keyword evidence="8" id="KW-1185">Reference proteome</keyword>
<dbReference type="InterPro" id="IPR000819">
    <property type="entry name" value="Peptidase_M17_C"/>
</dbReference>
<dbReference type="Pfam" id="PF21337">
    <property type="entry name" value="Peptidase_M17_N_1"/>
    <property type="match status" value="1"/>
</dbReference>
<feature type="domain" description="Cytosol aminopeptidase" evidence="6">
    <location>
        <begin position="307"/>
        <end position="314"/>
    </location>
</feature>
<dbReference type="OrthoDB" id="9809354at2"/>
<reference evidence="7 8" key="1">
    <citation type="submission" date="2018-08" db="EMBL/GenBank/DDBJ databases">
        <title>Genomic Encyclopedia of Type Strains, Phase IV (KMG-IV): sequencing the most valuable type-strain genomes for metagenomic binning, comparative biology and taxonomic classification.</title>
        <authorList>
            <person name="Goeker M."/>
        </authorList>
    </citation>
    <scope>NUCLEOTIDE SEQUENCE [LARGE SCALE GENOMIC DNA]</scope>
    <source>
        <strain evidence="7 8">BW863</strain>
    </source>
</reference>
<name>A0A3D9YY74_9HYPH</name>
<accession>A0A3D9YY74</accession>
<dbReference type="Gene3D" id="3.40.220.10">
    <property type="entry name" value="Leucine Aminopeptidase, subunit E, domain 1"/>
    <property type="match status" value="1"/>
</dbReference>
<keyword evidence="5" id="KW-0464">Manganese</keyword>
<organism evidence="7 8">
    <name type="scientific">Methylovirgula ligni</name>
    <dbReference type="NCBI Taxonomy" id="569860"/>
    <lineage>
        <taxon>Bacteria</taxon>
        <taxon>Pseudomonadati</taxon>
        <taxon>Pseudomonadota</taxon>
        <taxon>Alphaproteobacteria</taxon>
        <taxon>Hyphomicrobiales</taxon>
        <taxon>Beijerinckiaceae</taxon>
        <taxon>Methylovirgula</taxon>
    </lineage>
</organism>
<dbReference type="SUPFAM" id="SSF53187">
    <property type="entry name" value="Zn-dependent exopeptidases"/>
    <property type="match status" value="1"/>
</dbReference>
<evidence type="ECO:0000313" key="8">
    <source>
        <dbReference type="Proteomes" id="UP000256900"/>
    </source>
</evidence>
<evidence type="ECO:0000313" key="7">
    <source>
        <dbReference type="EMBL" id="REF87607.1"/>
    </source>
</evidence>
<dbReference type="PANTHER" id="PTHR11963:SF20">
    <property type="entry name" value="PEPTIDASE B"/>
    <property type="match status" value="1"/>
</dbReference>
<dbReference type="GO" id="GO:0005737">
    <property type="term" value="C:cytoplasm"/>
    <property type="evidence" value="ECO:0007669"/>
    <property type="project" value="InterPro"/>
</dbReference>
<dbReference type="PANTHER" id="PTHR11963">
    <property type="entry name" value="LEUCINE AMINOPEPTIDASE-RELATED"/>
    <property type="match status" value="1"/>
</dbReference>
<keyword evidence="3" id="KW-0645">Protease</keyword>
<sequence length="463" mass="49264">MPFFEGPAPADAVPITFVTPQSWPEIKAALPAVAAHFAAASKFEPTPGRSLILPDADGGFAGVLFGLEGHPAHFRDPFLPGKLASVLPGGVYRFSNAPHDTALAALAWALTAYRFDRYKKKKDDLPQLVPPREIDLARIKALAAGVTLGRDLINTPANDMDPDALETAAVTLAAQFGTEAAVTIGDDLLKENFPLIHAVGRAAAKPPRLVDFSWGPDDAPKVTLVGKGVCFDTGGLDIKPSSGMYLMKKDMGGAATALALAHMIMARGLPVRLRVLLPIVENAISADAMRPSDVYPSRKGLSVEVGNTDAEGRMILADALALADEDAPELLFDFATLTGAARAALGPDLPPFYTENEPLAAAIAEHAATANDPVWRLPLWQPYDKMIDSKIADITNNAASGFAGSITAALFLKRFVEKSRAWTHFDIYAWTPSAKPGRPEGAEVQVARLIFDLLESRYGTGAP</sequence>
<evidence type="ECO:0000256" key="1">
    <source>
        <dbReference type="ARBA" id="ARBA00009528"/>
    </source>
</evidence>
<comment type="caution">
    <text evidence="7">The sequence shown here is derived from an EMBL/GenBank/DDBJ whole genome shotgun (WGS) entry which is preliminary data.</text>
</comment>
<dbReference type="GO" id="GO:0006508">
    <property type="term" value="P:proteolysis"/>
    <property type="evidence" value="ECO:0007669"/>
    <property type="project" value="UniProtKB-KW"/>
</dbReference>
<dbReference type="RefSeq" id="WP_115835790.1">
    <property type="nucleotide sequence ID" value="NZ_CP025086.1"/>
</dbReference>
<gene>
    <name evidence="7" type="ORF">DES32_1230</name>
</gene>
<keyword evidence="2 7" id="KW-0031">Aminopeptidase</keyword>
<dbReference type="EMBL" id="QUMO01000002">
    <property type="protein sequence ID" value="REF87607.1"/>
    <property type="molecule type" value="Genomic_DNA"/>
</dbReference>